<proteinExistence type="predicted"/>
<dbReference type="CDD" id="cd00082">
    <property type="entry name" value="HisKA"/>
    <property type="match status" value="1"/>
</dbReference>
<dbReference type="KEGG" id="nneo:PQG83_16015"/>
<evidence type="ECO:0000256" key="4">
    <source>
        <dbReference type="PROSITE-ProRule" id="PRU00169"/>
    </source>
</evidence>
<dbReference type="AlphaFoldDB" id="A0AA96GHU4"/>
<dbReference type="Proteomes" id="UP001302494">
    <property type="component" value="Chromosome"/>
</dbReference>
<dbReference type="PROSITE" id="PS50110">
    <property type="entry name" value="RESPONSE_REGULATORY"/>
    <property type="match status" value="2"/>
</dbReference>
<organism evidence="8 9">
    <name type="scientific">Candidatus Nitrospira neomarina</name>
    <dbReference type="NCBI Taxonomy" id="3020899"/>
    <lineage>
        <taxon>Bacteria</taxon>
        <taxon>Pseudomonadati</taxon>
        <taxon>Nitrospirota</taxon>
        <taxon>Nitrospiria</taxon>
        <taxon>Nitrospirales</taxon>
        <taxon>Nitrospiraceae</taxon>
        <taxon>Nitrospira</taxon>
    </lineage>
</organism>
<dbReference type="Gene3D" id="3.40.50.2300">
    <property type="match status" value="2"/>
</dbReference>
<accession>A0AA96GHU4</accession>
<dbReference type="InterPro" id="IPR035965">
    <property type="entry name" value="PAS-like_dom_sf"/>
</dbReference>
<dbReference type="Gene3D" id="3.30.450.20">
    <property type="entry name" value="PAS domain"/>
    <property type="match status" value="1"/>
</dbReference>
<comment type="catalytic activity">
    <reaction evidence="1">
        <text>ATP + protein L-histidine = ADP + protein N-phospho-L-histidine.</text>
        <dbReference type="EC" id="2.7.13.3"/>
    </reaction>
</comment>
<dbReference type="EC" id="2.7.13.3" evidence="2"/>
<dbReference type="InterPro" id="IPR000700">
    <property type="entry name" value="PAS-assoc_C"/>
</dbReference>
<protein>
    <recommendedName>
        <fullName evidence="2">histidine kinase</fullName>
        <ecNumber evidence="2">2.7.13.3</ecNumber>
    </recommendedName>
</protein>
<dbReference type="RefSeq" id="WP_312743117.1">
    <property type="nucleotide sequence ID" value="NZ_CP116968.1"/>
</dbReference>
<dbReference type="GO" id="GO:0000155">
    <property type="term" value="F:phosphorelay sensor kinase activity"/>
    <property type="evidence" value="ECO:0007669"/>
    <property type="project" value="InterPro"/>
</dbReference>
<feature type="modified residue" description="4-aspartylphosphate" evidence="4">
    <location>
        <position position="58"/>
    </location>
</feature>
<evidence type="ECO:0000259" key="7">
    <source>
        <dbReference type="PROSITE" id="PS50113"/>
    </source>
</evidence>
<dbReference type="InterPro" id="IPR036097">
    <property type="entry name" value="HisK_dim/P_sf"/>
</dbReference>
<dbReference type="SMART" id="SM00448">
    <property type="entry name" value="REC"/>
    <property type="match status" value="2"/>
</dbReference>
<dbReference type="PANTHER" id="PTHR43065">
    <property type="entry name" value="SENSOR HISTIDINE KINASE"/>
    <property type="match status" value="1"/>
</dbReference>
<feature type="modified residue" description="4-aspartylphosphate" evidence="4">
    <location>
        <position position="580"/>
    </location>
</feature>
<dbReference type="Pfam" id="PF00072">
    <property type="entry name" value="Response_reg"/>
    <property type="match status" value="2"/>
</dbReference>
<evidence type="ECO:0000259" key="6">
    <source>
        <dbReference type="PROSITE" id="PS50110"/>
    </source>
</evidence>
<dbReference type="InterPro" id="IPR001789">
    <property type="entry name" value="Sig_transdc_resp-reg_receiver"/>
</dbReference>
<dbReference type="InterPro" id="IPR003594">
    <property type="entry name" value="HATPase_dom"/>
</dbReference>
<dbReference type="PANTHER" id="PTHR43065:SF42">
    <property type="entry name" value="TWO-COMPONENT SENSOR PPRA"/>
    <property type="match status" value="1"/>
</dbReference>
<feature type="domain" description="PAC" evidence="7">
    <location>
        <begin position="215"/>
        <end position="267"/>
    </location>
</feature>
<dbReference type="Pfam" id="PF08447">
    <property type="entry name" value="PAS_3"/>
    <property type="match status" value="1"/>
</dbReference>
<evidence type="ECO:0000256" key="1">
    <source>
        <dbReference type="ARBA" id="ARBA00000085"/>
    </source>
</evidence>
<evidence type="ECO:0000259" key="5">
    <source>
        <dbReference type="PROSITE" id="PS50109"/>
    </source>
</evidence>
<dbReference type="SMART" id="SM00387">
    <property type="entry name" value="HATPase_c"/>
    <property type="match status" value="1"/>
</dbReference>
<feature type="domain" description="Histidine kinase" evidence="5">
    <location>
        <begin position="287"/>
        <end position="510"/>
    </location>
</feature>
<dbReference type="InterPro" id="IPR013655">
    <property type="entry name" value="PAS_fold_3"/>
</dbReference>
<dbReference type="EMBL" id="CP116968">
    <property type="protein sequence ID" value="WNM61247.1"/>
    <property type="molecule type" value="Genomic_DNA"/>
</dbReference>
<gene>
    <name evidence="8" type="ORF">PQG83_16015</name>
</gene>
<feature type="domain" description="Response regulatory" evidence="6">
    <location>
        <begin position="529"/>
        <end position="645"/>
    </location>
</feature>
<dbReference type="SMART" id="SM00388">
    <property type="entry name" value="HisKA"/>
    <property type="match status" value="1"/>
</dbReference>
<dbReference type="Pfam" id="PF02518">
    <property type="entry name" value="HATPase_c"/>
    <property type="match status" value="1"/>
</dbReference>
<name>A0AA96GHU4_9BACT</name>
<dbReference type="InterPro" id="IPR004358">
    <property type="entry name" value="Sig_transdc_His_kin-like_C"/>
</dbReference>
<keyword evidence="9" id="KW-1185">Reference proteome</keyword>
<dbReference type="SUPFAM" id="SSF52172">
    <property type="entry name" value="CheY-like"/>
    <property type="match status" value="2"/>
</dbReference>
<dbReference type="SUPFAM" id="SSF55785">
    <property type="entry name" value="PYP-like sensor domain (PAS domain)"/>
    <property type="match status" value="1"/>
</dbReference>
<dbReference type="InterPro" id="IPR011006">
    <property type="entry name" value="CheY-like_superfamily"/>
</dbReference>
<dbReference type="InterPro" id="IPR001610">
    <property type="entry name" value="PAC"/>
</dbReference>
<sequence>MAMRREWLRILIVQDRPDQLEALVNVLGEEGYEVVGARTAAEASVFAKCESFAVALVDVQAPDVSEVSLLSLLKAKNAEIQMILSPAFATLDSAKDVIGERVVAYLKRDGSPSELLSTLRQTFRDQLTEYTKELEIALEERDERFRQLVDHIKEVFWVFSPDQSEIWYISPQYETVWGRSCASLLENPRSLWNAIHHEDQPRFHTHQFAPDVNGVQGECRIVRPDNTMRWVRIQTVPIRKPNGDLLSLAGVAEDITERKRVEAALTKSERQFRQSSRMEAIGTLAGGIAHDFNNILTAILGYTELALATVPKESRTQRNLQEVLTAGHRAKHLVLQILTFSRQAGQGKKPTPLHMVVREALKLLRSTIPTTIEIRQALNTEATILADPTQMHQIIINLCTNAEYAMREPGGILTIALEDVEVTEELTGAISGLHPGSHVRMTVEDTGSGMTPEVLERLFDPFFTTKPIGEGSGMGMAVVHGIITSHKGAIVVDSIVNKGTKIDVYLPTVPTQVLEPIYDQKAFPTGKESVLFVDDEETIVRLGKELLTQLGYTVEVHTSSIEALRTFRQDPHRFDLVITDQTMPGMTGEALSRELLRIRPDLPIILCTGFSHVISAERAKALGIQGYLMKPLAIRDLVPIIRHVLDKTSSSLAES</sequence>
<dbReference type="InterPro" id="IPR003661">
    <property type="entry name" value="HisK_dim/P_dom"/>
</dbReference>
<keyword evidence="3 4" id="KW-0597">Phosphoprotein</keyword>
<dbReference type="SMART" id="SM00091">
    <property type="entry name" value="PAS"/>
    <property type="match status" value="1"/>
</dbReference>
<dbReference type="PROSITE" id="PS50113">
    <property type="entry name" value="PAC"/>
    <property type="match status" value="1"/>
</dbReference>
<dbReference type="InterPro" id="IPR036890">
    <property type="entry name" value="HATPase_C_sf"/>
</dbReference>
<feature type="domain" description="Response regulatory" evidence="6">
    <location>
        <begin position="9"/>
        <end position="123"/>
    </location>
</feature>
<dbReference type="SUPFAM" id="SSF55874">
    <property type="entry name" value="ATPase domain of HSP90 chaperone/DNA topoisomerase II/histidine kinase"/>
    <property type="match status" value="1"/>
</dbReference>
<evidence type="ECO:0000256" key="2">
    <source>
        <dbReference type="ARBA" id="ARBA00012438"/>
    </source>
</evidence>
<dbReference type="PRINTS" id="PR00344">
    <property type="entry name" value="BCTRLSENSOR"/>
</dbReference>
<reference evidence="8 9" key="1">
    <citation type="submission" date="2023-01" db="EMBL/GenBank/DDBJ databases">
        <title>Cultivation and genomic characterization of new, ubiquitous marine nitrite-oxidizing bacteria from the Nitrospirales.</title>
        <authorList>
            <person name="Mueller A.J."/>
            <person name="Daebeler A."/>
            <person name="Herbold C.W."/>
            <person name="Kirkegaard R.H."/>
            <person name="Daims H."/>
        </authorList>
    </citation>
    <scope>NUCLEOTIDE SEQUENCE [LARGE SCALE GENOMIC DNA]</scope>
    <source>
        <strain evidence="8 9">DK</strain>
    </source>
</reference>
<dbReference type="CDD" id="cd00130">
    <property type="entry name" value="PAS"/>
    <property type="match status" value="1"/>
</dbReference>
<dbReference type="InterPro" id="IPR000014">
    <property type="entry name" value="PAS"/>
</dbReference>
<dbReference type="NCBIfam" id="TIGR00229">
    <property type="entry name" value="sensory_box"/>
    <property type="match status" value="1"/>
</dbReference>
<dbReference type="PROSITE" id="PS50109">
    <property type="entry name" value="HIS_KIN"/>
    <property type="match status" value="1"/>
</dbReference>
<dbReference type="Gene3D" id="3.30.565.10">
    <property type="entry name" value="Histidine kinase-like ATPase, C-terminal domain"/>
    <property type="match status" value="1"/>
</dbReference>
<dbReference type="Gene3D" id="1.10.287.130">
    <property type="match status" value="1"/>
</dbReference>
<dbReference type="InterPro" id="IPR005467">
    <property type="entry name" value="His_kinase_dom"/>
</dbReference>
<dbReference type="SMART" id="SM00086">
    <property type="entry name" value="PAC"/>
    <property type="match status" value="1"/>
</dbReference>
<dbReference type="SUPFAM" id="SSF47384">
    <property type="entry name" value="Homodimeric domain of signal transducing histidine kinase"/>
    <property type="match status" value="1"/>
</dbReference>
<dbReference type="Pfam" id="PF00512">
    <property type="entry name" value="HisKA"/>
    <property type="match status" value="1"/>
</dbReference>
<dbReference type="CDD" id="cd00156">
    <property type="entry name" value="REC"/>
    <property type="match status" value="2"/>
</dbReference>
<evidence type="ECO:0000313" key="8">
    <source>
        <dbReference type="EMBL" id="WNM61247.1"/>
    </source>
</evidence>
<evidence type="ECO:0000313" key="9">
    <source>
        <dbReference type="Proteomes" id="UP001302494"/>
    </source>
</evidence>
<evidence type="ECO:0000256" key="3">
    <source>
        <dbReference type="ARBA" id="ARBA00022553"/>
    </source>
</evidence>